<keyword evidence="1" id="KW-0472">Membrane</keyword>
<proteinExistence type="predicted"/>
<organism evidence="2 3">
    <name type="scientific">Cellulomonas hominis</name>
    <dbReference type="NCBI Taxonomy" id="156981"/>
    <lineage>
        <taxon>Bacteria</taxon>
        <taxon>Bacillati</taxon>
        <taxon>Actinomycetota</taxon>
        <taxon>Actinomycetes</taxon>
        <taxon>Micrococcales</taxon>
        <taxon>Cellulomonadaceae</taxon>
        <taxon>Cellulomonas</taxon>
    </lineage>
</organism>
<gene>
    <name evidence="2" type="ORF">FA014_17245</name>
</gene>
<name>A0A7Z8JWT6_9CELL</name>
<dbReference type="AlphaFoldDB" id="A0A7Z8JWT6"/>
<accession>A0A7Z8JWT6</accession>
<protein>
    <recommendedName>
        <fullName evidence="4">Integral membrane protein</fullName>
    </recommendedName>
</protein>
<evidence type="ECO:0008006" key="4">
    <source>
        <dbReference type="Google" id="ProtNLM"/>
    </source>
</evidence>
<evidence type="ECO:0000313" key="2">
    <source>
        <dbReference type="EMBL" id="TKR22285.1"/>
    </source>
</evidence>
<dbReference type="Proteomes" id="UP000308121">
    <property type="component" value="Unassembled WGS sequence"/>
</dbReference>
<feature type="transmembrane region" description="Helical" evidence="1">
    <location>
        <begin position="113"/>
        <end position="131"/>
    </location>
</feature>
<feature type="transmembrane region" description="Helical" evidence="1">
    <location>
        <begin position="81"/>
        <end position="101"/>
    </location>
</feature>
<feature type="transmembrane region" description="Helical" evidence="1">
    <location>
        <begin position="143"/>
        <end position="163"/>
    </location>
</feature>
<reference evidence="2 3" key="1">
    <citation type="submission" date="2019-05" db="EMBL/GenBank/DDBJ databases">
        <title>Genome sequence of Cellulomonas hominis strain CS1.</title>
        <authorList>
            <person name="Belmont J."/>
            <person name="Maclea K.S."/>
        </authorList>
    </citation>
    <scope>NUCLEOTIDE SEQUENCE [LARGE SCALE GENOMIC DNA]</scope>
    <source>
        <strain evidence="2 3">CS1</strain>
    </source>
</reference>
<evidence type="ECO:0000313" key="3">
    <source>
        <dbReference type="Proteomes" id="UP000308121"/>
    </source>
</evidence>
<evidence type="ECO:0000256" key="1">
    <source>
        <dbReference type="SAM" id="Phobius"/>
    </source>
</evidence>
<keyword evidence="1" id="KW-0812">Transmembrane</keyword>
<sequence>MAAAEPLTRPRLVRRRAGHLYGLVVTGSVLAAAPETIGLARLAVALVGTLAVYWAAESYAHWTATRTLLGRSLHAEERREVVADGVPLVAACLVPVAVLLAEALLGVAPGTGVRVALLTNTALLVAVGWRMAAAGGVRGVARVVNAAGVGLLGVALVVLKYTLLH</sequence>
<comment type="caution">
    <text evidence="2">The sequence shown here is derived from an EMBL/GenBank/DDBJ whole genome shotgun (WGS) entry which is preliminary data.</text>
</comment>
<dbReference type="RefSeq" id="WP_154730864.1">
    <property type="nucleotide sequence ID" value="NZ_SZYE01000211.1"/>
</dbReference>
<feature type="transmembrane region" description="Helical" evidence="1">
    <location>
        <begin position="39"/>
        <end position="60"/>
    </location>
</feature>
<dbReference type="EMBL" id="SZYE01000211">
    <property type="protein sequence ID" value="TKR22285.1"/>
    <property type="molecule type" value="Genomic_DNA"/>
</dbReference>
<feature type="transmembrane region" description="Helical" evidence="1">
    <location>
        <begin position="17"/>
        <end position="33"/>
    </location>
</feature>
<keyword evidence="1" id="KW-1133">Transmembrane helix</keyword>
<dbReference type="OrthoDB" id="4827926at2"/>